<evidence type="ECO:0000256" key="3">
    <source>
        <dbReference type="ARBA" id="ARBA00023136"/>
    </source>
</evidence>
<dbReference type="Proteomes" id="UP000011729">
    <property type="component" value="Chromosome"/>
</dbReference>
<evidence type="ECO:0000313" key="9">
    <source>
        <dbReference type="EMBL" id="AGF74074.1"/>
    </source>
</evidence>
<dbReference type="GO" id="GO:0009279">
    <property type="term" value="C:cell outer membrane"/>
    <property type="evidence" value="ECO:0007669"/>
    <property type="project" value="UniProtKB-SubCell"/>
</dbReference>
<keyword evidence="2 7" id="KW-0732">Signal</keyword>
<evidence type="ECO:0000256" key="4">
    <source>
        <dbReference type="ARBA" id="ARBA00023237"/>
    </source>
</evidence>
<dbReference type="PATRIC" id="fig|1094489.3.peg.217"/>
<evidence type="ECO:0000256" key="7">
    <source>
        <dbReference type="SAM" id="SignalP"/>
    </source>
</evidence>
<feature type="domain" description="Outer membrane protein beta-barrel" evidence="8">
    <location>
        <begin position="293"/>
        <end position="353"/>
    </location>
</feature>
<dbReference type="OrthoDB" id="9815357at2"/>
<dbReference type="Pfam" id="PF13505">
    <property type="entry name" value="OMP_b-brl"/>
    <property type="match status" value="1"/>
</dbReference>
<dbReference type="PANTHER" id="PTHR34001">
    <property type="entry name" value="BLL7405 PROTEIN"/>
    <property type="match status" value="1"/>
</dbReference>
<organism evidence="9 10">
    <name type="scientific">Bartonella australis (strain Aust/NH1)</name>
    <dbReference type="NCBI Taxonomy" id="1094489"/>
    <lineage>
        <taxon>Bacteria</taxon>
        <taxon>Pseudomonadati</taxon>
        <taxon>Pseudomonadota</taxon>
        <taxon>Alphaproteobacteria</taxon>
        <taxon>Hyphomicrobiales</taxon>
        <taxon>Bartonellaceae</taxon>
        <taxon>Bartonella</taxon>
    </lineage>
</organism>
<dbReference type="Gene3D" id="2.40.160.20">
    <property type="match status" value="2"/>
</dbReference>
<dbReference type="eggNOG" id="COG3637">
    <property type="taxonomic scope" value="Bacteria"/>
</dbReference>
<feature type="region of interest" description="Disordered" evidence="6">
    <location>
        <begin position="228"/>
        <end position="271"/>
    </location>
</feature>
<evidence type="ECO:0000256" key="1">
    <source>
        <dbReference type="ARBA" id="ARBA00004442"/>
    </source>
</evidence>
<sequence>MNMKYLMMSSVVALVSASAAQAADVVIPQNESVTNVVVAPSFSWTGFYIGGQVGSFSSDFSWEGDVKDTSNAQEAAKAFFAEKDPRAPDFSGFHGGLFAGYNIDLSKGFILGVDTDVMWSKNKSEESSPKKVIGAGKLDEFNEQLQALVTGQNGAEQYKFEEGDTYIQGHVFKEKVTGATRVRLGFTSGRIMPYVAGGIAYAQMQNTFSVAFNKNPAAAAAAAAGVTRDEEGSVVVPGPSATETDPKPPVADADPKPPVASDGQDPVAGAGQDSVVAGAAQNKLPVGPVELLDKKTNLVGFTIAAGVDFAVTDNFILHAEYRHSDYGKKKVLYDTAEMKYKTDELRVGVAYKF</sequence>
<evidence type="ECO:0000313" key="10">
    <source>
        <dbReference type="Proteomes" id="UP000011729"/>
    </source>
</evidence>
<keyword evidence="10" id="KW-1185">Reference proteome</keyword>
<comment type="subcellular location">
    <subcellularLocation>
        <location evidence="1">Cell outer membrane</location>
    </subcellularLocation>
</comment>
<dbReference type="EMBL" id="CP003123">
    <property type="protein sequence ID" value="AGF74074.1"/>
    <property type="molecule type" value="Genomic_DNA"/>
</dbReference>
<accession>M1N2E6</accession>
<evidence type="ECO:0000256" key="5">
    <source>
        <dbReference type="ARBA" id="ARBA00038306"/>
    </source>
</evidence>
<evidence type="ECO:0000256" key="6">
    <source>
        <dbReference type="SAM" id="MobiDB-lite"/>
    </source>
</evidence>
<comment type="similarity">
    <text evidence="5">Belongs to the Omp25/RopB family.</text>
</comment>
<dbReference type="STRING" id="1094489.BAnh1_01820"/>
<dbReference type="InterPro" id="IPR027385">
    <property type="entry name" value="Beta-barrel_OMP"/>
</dbReference>
<gene>
    <name evidence="9" type="primary">hbp2</name>
    <name evidence="9" type="ordered locus">BAnh1_01820</name>
</gene>
<evidence type="ECO:0000259" key="8">
    <source>
        <dbReference type="Pfam" id="PF13505"/>
    </source>
</evidence>
<dbReference type="SUPFAM" id="SSF56925">
    <property type="entry name" value="OMPA-like"/>
    <property type="match status" value="2"/>
</dbReference>
<dbReference type="RefSeq" id="WP_015397583.1">
    <property type="nucleotide sequence ID" value="NC_020300.1"/>
</dbReference>
<protein>
    <submittedName>
        <fullName evidence="9">Hemin binding protein</fullName>
    </submittedName>
</protein>
<dbReference type="InterPro" id="IPR011250">
    <property type="entry name" value="OMP/PagP_B-barrel"/>
</dbReference>
<dbReference type="PANTHER" id="PTHR34001:SF3">
    <property type="entry name" value="BLL7405 PROTEIN"/>
    <property type="match status" value="1"/>
</dbReference>
<reference evidence="9 10" key="1">
    <citation type="journal article" date="2013" name="PLoS Genet.">
        <title>A gene transfer agent and a dynamic repertoire of secretion systems hold the keys to the explosive radiation of the emerging pathogen Bartonella.</title>
        <authorList>
            <person name="Guy L."/>
            <person name="Nystedt B."/>
            <person name="Toft C."/>
            <person name="Zaremba-Niedzwiedzka K."/>
            <person name="Berglund E.C."/>
            <person name="Granberg F."/>
            <person name="Naslund K."/>
            <person name="Eriksson A.S."/>
            <person name="Andersson S.G."/>
        </authorList>
    </citation>
    <scope>NUCLEOTIDE SEQUENCE [LARGE SCALE GENOMIC DNA]</scope>
    <source>
        <strain evidence="9 10">Aust/NH1</strain>
    </source>
</reference>
<keyword evidence="4" id="KW-0998">Cell outer membrane</keyword>
<dbReference type="AlphaFoldDB" id="M1N2E6"/>
<feature type="signal peptide" evidence="7">
    <location>
        <begin position="1"/>
        <end position="22"/>
    </location>
</feature>
<keyword evidence="3" id="KW-0472">Membrane</keyword>
<name>M1N2E6_BARAA</name>
<dbReference type="KEGG" id="baus:BAnh1_01820"/>
<feature type="chain" id="PRO_5004015899" evidence="7">
    <location>
        <begin position="23"/>
        <end position="353"/>
    </location>
</feature>
<evidence type="ECO:0000256" key="2">
    <source>
        <dbReference type="ARBA" id="ARBA00022729"/>
    </source>
</evidence>
<dbReference type="InterPro" id="IPR051692">
    <property type="entry name" value="OMP-like"/>
</dbReference>
<dbReference type="HOGENOM" id="CLU_037100_4_2_5"/>
<proteinExistence type="inferred from homology"/>